<name>A0A6J4V9B9_9DEIN</name>
<dbReference type="InterPro" id="IPR000792">
    <property type="entry name" value="Tscrpt_reg_LuxR_C"/>
</dbReference>
<dbReference type="InterPro" id="IPR000700">
    <property type="entry name" value="PAS-assoc_C"/>
</dbReference>
<feature type="domain" description="HTH luxR-type" evidence="2">
    <location>
        <begin position="137"/>
        <end position="202"/>
    </location>
</feature>
<dbReference type="InterPro" id="IPR016032">
    <property type="entry name" value="Sig_transdc_resp-reg_C-effctor"/>
</dbReference>
<evidence type="ECO:0000259" key="3">
    <source>
        <dbReference type="PROSITE" id="PS50112"/>
    </source>
</evidence>
<evidence type="ECO:0000259" key="2">
    <source>
        <dbReference type="PROSITE" id="PS50043"/>
    </source>
</evidence>
<dbReference type="SUPFAM" id="SSF55785">
    <property type="entry name" value="PYP-like sensor domain (PAS domain)"/>
    <property type="match status" value="1"/>
</dbReference>
<sequence>MTSFGRETFVEANDAFLALTGYSRDEVIGRTSQELGMWSSPEDQRKLREALQGGSGFRNLELRLRGKEGGGYTVLMSAESIQLNSDQGYLKMFYDITERKRTEDQLMNAIQDVMNDTSWFSQRVMEQLTNVRLGEQSPAQVVDLSKREREVLERLSRGANNEAIAADLGIATQTVRNYISAIYDKLGVHSRGEAIVWARERGIS</sequence>
<evidence type="ECO:0000313" key="5">
    <source>
        <dbReference type="EMBL" id="CAA9571925.1"/>
    </source>
</evidence>
<evidence type="ECO:0000256" key="1">
    <source>
        <dbReference type="ARBA" id="ARBA00023125"/>
    </source>
</evidence>
<dbReference type="PRINTS" id="PR00038">
    <property type="entry name" value="HTHLUXR"/>
</dbReference>
<dbReference type="PROSITE" id="PS50113">
    <property type="entry name" value="PAC"/>
    <property type="match status" value="1"/>
</dbReference>
<dbReference type="Pfam" id="PF00196">
    <property type="entry name" value="GerE"/>
    <property type="match status" value="1"/>
</dbReference>
<dbReference type="CDD" id="cd06170">
    <property type="entry name" value="LuxR_C_like"/>
    <property type="match status" value="1"/>
</dbReference>
<dbReference type="InterPro" id="IPR001610">
    <property type="entry name" value="PAC"/>
</dbReference>
<dbReference type="PROSITE" id="PS50112">
    <property type="entry name" value="PAS"/>
    <property type="match status" value="1"/>
</dbReference>
<dbReference type="AlphaFoldDB" id="A0A6J4V9B9"/>
<dbReference type="PROSITE" id="PS00622">
    <property type="entry name" value="HTH_LUXR_1"/>
    <property type="match status" value="1"/>
</dbReference>
<dbReference type="InterPro" id="IPR036388">
    <property type="entry name" value="WH-like_DNA-bd_sf"/>
</dbReference>
<dbReference type="Gene3D" id="1.10.10.10">
    <property type="entry name" value="Winged helix-like DNA-binding domain superfamily/Winged helix DNA-binding domain"/>
    <property type="match status" value="1"/>
</dbReference>
<protein>
    <recommendedName>
        <fullName evidence="6">Two-component transcriptional response regulator, LuxR family</fullName>
    </recommendedName>
</protein>
<dbReference type="PROSITE" id="PS50043">
    <property type="entry name" value="HTH_LUXR_2"/>
    <property type="match status" value="1"/>
</dbReference>
<dbReference type="SMART" id="SM00421">
    <property type="entry name" value="HTH_LUXR"/>
    <property type="match status" value="1"/>
</dbReference>
<dbReference type="InterPro" id="IPR035965">
    <property type="entry name" value="PAS-like_dom_sf"/>
</dbReference>
<keyword evidence="1" id="KW-0238">DNA-binding</keyword>
<feature type="domain" description="PAC" evidence="4">
    <location>
        <begin position="58"/>
        <end position="108"/>
    </location>
</feature>
<dbReference type="PANTHER" id="PTHR43214">
    <property type="entry name" value="TWO-COMPONENT RESPONSE REGULATOR"/>
    <property type="match status" value="1"/>
</dbReference>
<dbReference type="EMBL" id="CADCWP010000132">
    <property type="protein sequence ID" value="CAA9571925.1"/>
    <property type="molecule type" value="Genomic_DNA"/>
</dbReference>
<dbReference type="SUPFAM" id="SSF46894">
    <property type="entry name" value="C-terminal effector domain of the bipartite response regulators"/>
    <property type="match status" value="1"/>
</dbReference>
<evidence type="ECO:0008006" key="6">
    <source>
        <dbReference type="Google" id="ProtNLM"/>
    </source>
</evidence>
<dbReference type="SMART" id="SM00086">
    <property type="entry name" value="PAC"/>
    <property type="match status" value="1"/>
</dbReference>
<proteinExistence type="predicted"/>
<dbReference type="InterPro" id="IPR039420">
    <property type="entry name" value="WalR-like"/>
</dbReference>
<dbReference type="Gene3D" id="3.30.450.20">
    <property type="entry name" value="PAS domain"/>
    <property type="match status" value="1"/>
</dbReference>
<dbReference type="CDD" id="cd00130">
    <property type="entry name" value="PAS"/>
    <property type="match status" value="1"/>
</dbReference>
<accession>A0A6J4V9B9</accession>
<evidence type="ECO:0000259" key="4">
    <source>
        <dbReference type="PROSITE" id="PS50113"/>
    </source>
</evidence>
<organism evidence="5">
    <name type="scientific">uncultured Truepera sp</name>
    <dbReference type="NCBI Taxonomy" id="543023"/>
    <lineage>
        <taxon>Bacteria</taxon>
        <taxon>Thermotogati</taxon>
        <taxon>Deinococcota</taxon>
        <taxon>Deinococci</taxon>
        <taxon>Trueperales</taxon>
        <taxon>Trueperaceae</taxon>
        <taxon>Truepera</taxon>
        <taxon>environmental samples</taxon>
    </lineage>
</organism>
<dbReference type="Pfam" id="PF13426">
    <property type="entry name" value="PAS_9"/>
    <property type="match status" value="1"/>
</dbReference>
<feature type="domain" description="PAS" evidence="3">
    <location>
        <begin position="1"/>
        <end position="52"/>
    </location>
</feature>
<dbReference type="NCBIfam" id="TIGR00229">
    <property type="entry name" value="sensory_box"/>
    <property type="match status" value="1"/>
</dbReference>
<gene>
    <name evidence="5" type="ORF">AVDCRST_MAG86-1838</name>
</gene>
<dbReference type="GO" id="GO:0006355">
    <property type="term" value="P:regulation of DNA-templated transcription"/>
    <property type="evidence" value="ECO:0007669"/>
    <property type="project" value="InterPro"/>
</dbReference>
<dbReference type="PANTHER" id="PTHR43214:SF38">
    <property type="entry name" value="NITRATE_NITRITE RESPONSE REGULATOR PROTEIN NARL"/>
    <property type="match status" value="1"/>
</dbReference>
<reference evidence="5" key="1">
    <citation type="submission" date="2020-02" db="EMBL/GenBank/DDBJ databases">
        <authorList>
            <person name="Meier V. D."/>
        </authorList>
    </citation>
    <scope>NUCLEOTIDE SEQUENCE</scope>
    <source>
        <strain evidence="5">AVDCRST_MAG86</strain>
    </source>
</reference>
<dbReference type="GO" id="GO:0003677">
    <property type="term" value="F:DNA binding"/>
    <property type="evidence" value="ECO:0007669"/>
    <property type="project" value="UniProtKB-KW"/>
</dbReference>
<dbReference type="InterPro" id="IPR000014">
    <property type="entry name" value="PAS"/>
</dbReference>